<name>A0ABS8LG71_9XANT</name>
<reference evidence="2" key="1">
    <citation type="submission" date="2021-11" db="EMBL/GenBank/DDBJ databases">
        <title>Genome resources and taxonomic validation of 89 Xanthomonas strains.</title>
        <authorList>
            <person name="Tambong J.T."/>
        </authorList>
    </citation>
    <scope>NUCLEOTIDE SEQUENCE</scope>
    <source>
        <strain evidence="2">Bv 5-4A</strain>
    </source>
</reference>
<protein>
    <submittedName>
        <fullName evidence="2">Uncharacterized protein</fullName>
    </submittedName>
</protein>
<evidence type="ECO:0000256" key="1">
    <source>
        <dbReference type="SAM" id="MobiDB-lite"/>
    </source>
</evidence>
<feature type="region of interest" description="Disordered" evidence="1">
    <location>
        <begin position="1"/>
        <end position="22"/>
    </location>
</feature>
<proteinExistence type="predicted"/>
<evidence type="ECO:0000313" key="2">
    <source>
        <dbReference type="EMBL" id="MCC8624140.1"/>
    </source>
</evidence>
<gene>
    <name evidence="2" type="ORF">LN473_19580</name>
</gene>
<sequence length="54" mass="5843">MREASESEPQALCRSPRPAAPDGCNNAICAATERNDKVRSFKAKLSNIAILLLN</sequence>
<dbReference type="EMBL" id="JAJIUN010000087">
    <property type="protein sequence ID" value="MCC8624140.1"/>
    <property type="molecule type" value="Genomic_DNA"/>
</dbReference>
<dbReference type="Proteomes" id="UP001430544">
    <property type="component" value="Unassembled WGS sequence"/>
</dbReference>
<keyword evidence="3" id="KW-1185">Reference proteome</keyword>
<accession>A0ABS8LG71</accession>
<dbReference type="RefSeq" id="WP_155767433.1">
    <property type="nucleotide sequence ID" value="NZ_CP018470.1"/>
</dbReference>
<evidence type="ECO:0000313" key="3">
    <source>
        <dbReference type="Proteomes" id="UP001430544"/>
    </source>
</evidence>
<organism evidence="2 3">
    <name type="scientific">Xanthomonas vesicatoria</name>
    <dbReference type="NCBI Taxonomy" id="56460"/>
    <lineage>
        <taxon>Bacteria</taxon>
        <taxon>Pseudomonadati</taxon>
        <taxon>Pseudomonadota</taxon>
        <taxon>Gammaproteobacteria</taxon>
        <taxon>Lysobacterales</taxon>
        <taxon>Lysobacteraceae</taxon>
        <taxon>Xanthomonas</taxon>
    </lineage>
</organism>
<comment type="caution">
    <text evidence="2">The sequence shown here is derived from an EMBL/GenBank/DDBJ whole genome shotgun (WGS) entry which is preliminary data.</text>
</comment>